<feature type="domain" description="Heterokaryon incompatibility" evidence="2">
    <location>
        <begin position="45"/>
        <end position="225"/>
    </location>
</feature>
<dbReference type="InterPro" id="IPR052895">
    <property type="entry name" value="HetReg/Transcr_Mod"/>
</dbReference>
<proteinExistence type="predicted"/>
<feature type="region of interest" description="Disordered" evidence="1">
    <location>
        <begin position="174"/>
        <end position="193"/>
    </location>
</feature>
<reference evidence="3 4" key="1">
    <citation type="journal article" date="2017" name="Genome Announc.">
        <title>Genome sequence of the saprophytic ascomycete Epicoccum nigrum ICMP 19927 strain isolated from New Zealand.</title>
        <authorList>
            <person name="Fokin M."/>
            <person name="Fleetwood D."/>
            <person name="Weir B.S."/>
            <person name="Villas-Boas S.G."/>
        </authorList>
    </citation>
    <scope>NUCLEOTIDE SEQUENCE [LARGE SCALE GENOMIC DNA]</scope>
    <source>
        <strain evidence="3 4">ICMP 19927</strain>
    </source>
</reference>
<dbReference type="EMBL" id="KZ107846">
    <property type="protein sequence ID" value="OSS48486.1"/>
    <property type="molecule type" value="Genomic_DNA"/>
</dbReference>
<evidence type="ECO:0000259" key="2">
    <source>
        <dbReference type="Pfam" id="PF06985"/>
    </source>
</evidence>
<name>A0A1Y2LX67_EPING</name>
<evidence type="ECO:0000256" key="1">
    <source>
        <dbReference type="SAM" id="MobiDB-lite"/>
    </source>
</evidence>
<dbReference type="OMA" id="NSYFAQD"/>
<evidence type="ECO:0000313" key="4">
    <source>
        <dbReference type="Proteomes" id="UP000193240"/>
    </source>
</evidence>
<dbReference type="Pfam" id="PF26639">
    <property type="entry name" value="Het-6_barrel"/>
    <property type="match status" value="1"/>
</dbReference>
<dbReference type="Pfam" id="PF06985">
    <property type="entry name" value="HET"/>
    <property type="match status" value="1"/>
</dbReference>
<evidence type="ECO:0000313" key="3">
    <source>
        <dbReference type="EMBL" id="OSS48486.1"/>
    </source>
</evidence>
<dbReference type="InterPro" id="IPR010730">
    <property type="entry name" value="HET"/>
</dbReference>
<dbReference type="PANTHER" id="PTHR24148">
    <property type="entry name" value="ANKYRIN REPEAT DOMAIN-CONTAINING PROTEIN 39 HOMOLOG-RELATED"/>
    <property type="match status" value="1"/>
</dbReference>
<dbReference type="InParanoid" id="A0A1Y2LX67"/>
<dbReference type="PANTHER" id="PTHR24148:SF64">
    <property type="entry name" value="HETEROKARYON INCOMPATIBILITY DOMAIN-CONTAINING PROTEIN"/>
    <property type="match status" value="1"/>
</dbReference>
<organism evidence="3 4">
    <name type="scientific">Epicoccum nigrum</name>
    <name type="common">Soil fungus</name>
    <name type="synonym">Epicoccum purpurascens</name>
    <dbReference type="NCBI Taxonomy" id="105696"/>
    <lineage>
        <taxon>Eukaryota</taxon>
        <taxon>Fungi</taxon>
        <taxon>Dikarya</taxon>
        <taxon>Ascomycota</taxon>
        <taxon>Pezizomycotina</taxon>
        <taxon>Dothideomycetes</taxon>
        <taxon>Pleosporomycetidae</taxon>
        <taxon>Pleosporales</taxon>
        <taxon>Pleosporineae</taxon>
        <taxon>Didymellaceae</taxon>
        <taxon>Epicoccum</taxon>
    </lineage>
</organism>
<accession>A0A1Y2LX67</accession>
<protein>
    <recommendedName>
        <fullName evidence="2">Heterokaryon incompatibility domain-containing protein</fullName>
    </recommendedName>
</protein>
<dbReference type="AlphaFoldDB" id="A0A1Y2LX67"/>
<keyword evidence="4" id="KW-1185">Reference proteome</keyword>
<dbReference type="Proteomes" id="UP000193240">
    <property type="component" value="Unassembled WGS sequence"/>
</dbReference>
<sequence length="675" mass="76522">MAYRYEPLAHPEHEIRVAVLQPGEFIDDVQVKFVVRSLDESSPVYEALSYVWGTEENPSQVFVGTDTHSGMIATTRNLDSALRHLRHSKKSRLIWIDALCINQSDISEKSIQVSNMGNVYRLAETTISWLGPEENQSSKAINLLQTIATHVEVDWRFHEMQPSSSIREKKTFSDQYRNAGDKSETPSAAEWGDPASRVPWTDQELQWLSSLFSRSYFERAWIVQEISLSSNVVFQCGLLIFAEDDLWKSIFCLKSKLTSGSIENSETYDSFQKAVSQVFVIGRLKKRYGGITYVDLREHMKRFHCRDPHDVIYANLKIMKGGITVMPDYSLPVRDVFIEIARRSIEMQRTLELLVICELSSIALDIPSWVPDWATPLRTNLQIVYPWSACASISPIASFSNDGLTCTVAGISITEIRQTFESHALDNESHEKHSQRFLQLIKPTEPELNATYRNGQSLVEAYAHTLVAGGFQMDDETSRIERRSPRITAAISLINQEWSSTLQDPTNSHILYDAESYLECMRQTLEGRCLFNTNNGYIGLSPTSTRKGDVICVIFGCQTPILLRPVPKPNSTQTWLVVGACYVHGLMSGEAIYQGRHRAKFEAVWNTGRPEQPRINGWRTALYDNETKLKRIDPDGLLEEAGIKVERYTRSPHELVVLPKSLRAAGIAVEDFVLV</sequence>
<dbReference type="STRING" id="105696.A0A1Y2LX67"/>
<gene>
    <name evidence="3" type="ORF">B5807_07588</name>
</gene>